<reference evidence="1 2" key="1">
    <citation type="journal article" date="2023" name="Life. Sci Alliance">
        <title>Evolutionary insights into 3D genome organization and epigenetic landscape of Vigna mungo.</title>
        <authorList>
            <person name="Junaid A."/>
            <person name="Singh B."/>
            <person name="Bhatia S."/>
        </authorList>
    </citation>
    <scope>NUCLEOTIDE SEQUENCE [LARGE SCALE GENOMIC DNA]</scope>
    <source>
        <strain evidence="1">Urdbean</strain>
    </source>
</reference>
<keyword evidence="2" id="KW-1185">Reference proteome</keyword>
<evidence type="ECO:0000313" key="2">
    <source>
        <dbReference type="Proteomes" id="UP001374535"/>
    </source>
</evidence>
<sequence length="105" mass="11242">MLCSVVSLSIMSDFSSATHSSSLLVSLLSSCSFLDDMLSWSLVFKFSFSSIMPCNSVSLSIRLAFNSSMSAFFLFNSASSSPSLLPVSDFICSTSSYALLICTVL</sequence>
<accession>A0AAQ3N5W6</accession>
<dbReference type="EMBL" id="CP144694">
    <property type="protein sequence ID" value="WVZ03432.1"/>
    <property type="molecule type" value="Genomic_DNA"/>
</dbReference>
<proteinExistence type="predicted"/>
<name>A0AAQ3N5W6_VIGMU</name>
<organism evidence="1 2">
    <name type="scientific">Vigna mungo</name>
    <name type="common">Black gram</name>
    <name type="synonym">Phaseolus mungo</name>
    <dbReference type="NCBI Taxonomy" id="3915"/>
    <lineage>
        <taxon>Eukaryota</taxon>
        <taxon>Viridiplantae</taxon>
        <taxon>Streptophyta</taxon>
        <taxon>Embryophyta</taxon>
        <taxon>Tracheophyta</taxon>
        <taxon>Spermatophyta</taxon>
        <taxon>Magnoliopsida</taxon>
        <taxon>eudicotyledons</taxon>
        <taxon>Gunneridae</taxon>
        <taxon>Pentapetalae</taxon>
        <taxon>rosids</taxon>
        <taxon>fabids</taxon>
        <taxon>Fabales</taxon>
        <taxon>Fabaceae</taxon>
        <taxon>Papilionoideae</taxon>
        <taxon>50 kb inversion clade</taxon>
        <taxon>NPAAA clade</taxon>
        <taxon>indigoferoid/millettioid clade</taxon>
        <taxon>Phaseoleae</taxon>
        <taxon>Vigna</taxon>
    </lineage>
</organism>
<gene>
    <name evidence="1" type="ORF">V8G54_024238</name>
</gene>
<dbReference type="AlphaFoldDB" id="A0AAQ3N5W6"/>
<protein>
    <submittedName>
        <fullName evidence="1">Uncharacterized protein</fullName>
    </submittedName>
</protein>
<dbReference type="Proteomes" id="UP001374535">
    <property type="component" value="Chromosome 7"/>
</dbReference>
<evidence type="ECO:0000313" key="1">
    <source>
        <dbReference type="EMBL" id="WVZ03432.1"/>
    </source>
</evidence>